<feature type="transmembrane region" description="Helical" evidence="1">
    <location>
        <begin position="109"/>
        <end position="130"/>
    </location>
</feature>
<feature type="transmembrane region" description="Helical" evidence="1">
    <location>
        <begin position="164"/>
        <end position="183"/>
    </location>
</feature>
<evidence type="ECO:0000313" key="3">
    <source>
        <dbReference type="Proteomes" id="UP000192578"/>
    </source>
</evidence>
<sequence length="226" mass="24658">MYEEVIVLIIRNYTEPIRVLCAGYRVLTLVRFGDGLAADCLSLLESSVAGHLQDILEGAWAAREKAIKLSRTIQRELRPLITSIIVADILCLIASVSEVLAVENTFQRVRLVGATFLYLVSMLSLLYGLICITEKDEMTLEALQEAPLGGAVSVALDLSGFGRVTSTTVVSIFGAFVAFFCFLMEQKDKSVEETQGETTDTSNGVLLNASIELSSPVFFTFDNATK</sequence>
<keyword evidence="1" id="KW-0472">Membrane</keyword>
<name>A0A9X6NGS2_HYPEX</name>
<dbReference type="AlphaFoldDB" id="A0A9X6NGS2"/>
<keyword evidence="1" id="KW-1133">Transmembrane helix</keyword>
<proteinExistence type="predicted"/>
<feature type="transmembrane region" description="Helical" evidence="1">
    <location>
        <begin position="80"/>
        <end position="102"/>
    </location>
</feature>
<accession>A0A9X6NGS2</accession>
<reference evidence="3" key="1">
    <citation type="submission" date="2017-01" db="EMBL/GenBank/DDBJ databases">
        <title>Comparative genomics of anhydrobiosis in the tardigrade Hypsibius dujardini.</title>
        <authorList>
            <person name="Yoshida Y."/>
            <person name="Koutsovoulos G."/>
            <person name="Laetsch D."/>
            <person name="Stevens L."/>
            <person name="Kumar S."/>
            <person name="Horikawa D."/>
            <person name="Ishino K."/>
            <person name="Komine S."/>
            <person name="Tomita M."/>
            <person name="Blaxter M."/>
            <person name="Arakawa K."/>
        </authorList>
    </citation>
    <scope>NUCLEOTIDE SEQUENCE [LARGE SCALE GENOMIC DNA]</scope>
    <source>
        <strain evidence="3">Z151</strain>
    </source>
</reference>
<evidence type="ECO:0000313" key="2">
    <source>
        <dbReference type="EMBL" id="OWA52448.1"/>
    </source>
</evidence>
<gene>
    <name evidence="2" type="ORF">BV898_16902</name>
</gene>
<dbReference type="EMBL" id="MTYJ01000269">
    <property type="protein sequence ID" value="OWA52448.1"/>
    <property type="molecule type" value="Genomic_DNA"/>
</dbReference>
<keyword evidence="1" id="KW-0812">Transmembrane</keyword>
<comment type="caution">
    <text evidence="2">The sequence shown here is derived from an EMBL/GenBank/DDBJ whole genome shotgun (WGS) entry which is preliminary data.</text>
</comment>
<evidence type="ECO:0000256" key="1">
    <source>
        <dbReference type="SAM" id="Phobius"/>
    </source>
</evidence>
<protein>
    <submittedName>
        <fullName evidence="2">Uncharacterized protein</fullName>
    </submittedName>
</protein>
<keyword evidence="3" id="KW-1185">Reference proteome</keyword>
<organism evidence="2 3">
    <name type="scientific">Hypsibius exemplaris</name>
    <name type="common">Freshwater tardigrade</name>
    <dbReference type="NCBI Taxonomy" id="2072580"/>
    <lineage>
        <taxon>Eukaryota</taxon>
        <taxon>Metazoa</taxon>
        <taxon>Ecdysozoa</taxon>
        <taxon>Tardigrada</taxon>
        <taxon>Eutardigrada</taxon>
        <taxon>Parachela</taxon>
        <taxon>Hypsibioidea</taxon>
        <taxon>Hypsibiidae</taxon>
        <taxon>Hypsibius</taxon>
    </lineage>
</organism>
<dbReference type="Proteomes" id="UP000192578">
    <property type="component" value="Unassembled WGS sequence"/>
</dbReference>